<comment type="caution">
    <text evidence="1">The sequence shown here is derived from an EMBL/GenBank/DDBJ whole genome shotgun (WGS) entry which is preliminary data.</text>
</comment>
<evidence type="ECO:0000313" key="1">
    <source>
        <dbReference type="EMBL" id="MBD2536022.1"/>
    </source>
</evidence>
<evidence type="ECO:0008006" key="3">
    <source>
        <dbReference type="Google" id="ProtNLM"/>
    </source>
</evidence>
<evidence type="ECO:0000313" key="2">
    <source>
        <dbReference type="Proteomes" id="UP000623440"/>
    </source>
</evidence>
<proteinExistence type="predicted"/>
<accession>A0ABR8E4L4</accession>
<organism evidence="1 2">
    <name type="scientific">Nostoc flagelliforme FACHB-838</name>
    <dbReference type="NCBI Taxonomy" id="2692904"/>
    <lineage>
        <taxon>Bacteria</taxon>
        <taxon>Bacillati</taxon>
        <taxon>Cyanobacteriota</taxon>
        <taxon>Cyanophyceae</taxon>
        <taxon>Nostocales</taxon>
        <taxon>Nostocaceae</taxon>
        <taxon>Nostoc</taxon>
    </lineage>
</organism>
<sequence>MGAGASLAMWVSSVAQSQCGMGSTLRESTTLNHSTICLRNVNRCSQSAIASVGYGKTRTWKMPQGCAEAFGGTEATIF</sequence>
<dbReference type="Proteomes" id="UP000623440">
    <property type="component" value="Unassembled WGS sequence"/>
</dbReference>
<dbReference type="RefSeq" id="WP_190946795.1">
    <property type="nucleotide sequence ID" value="NZ_JACJSI010000373.1"/>
</dbReference>
<dbReference type="EMBL" id="JACJSI010000373">
    <property type="protein sequence ID" value="MBD2536022.1"/>
    <property type="molecule type" value="Genomic_DNA"/>
</dbReference>
<gene>
    <name evidence="1" type="ORF">H6G97_44555</name>
</gene>
<protein>
    <recommendedName>
        <fullName evidence="3">Secreted protein</fullName>
    </recommendedName>
</protein>
<reference evidence="1 2" key="1">
    <citation type="journal article" date="2020" name="ISME J.">
        <title>Comparative genomics reveals insights into cyanobacterial evolution and habitat adaptation.</title>
        <authorList>
            <person name="Chen M.Y."/>
            <person name="Teng W.K."/>
            <person name="Zhao L."/>
            <person name="Hu C.X."/>
            <person name="Zhou Y.K."/>
            <person name="Han B.P."/>
            <person name="Song L.R."/>
            <person name="Shu W.S."/>
        </authorList>
    </citation>
    <scope>NUCLEOTIDE SEQUENCE [LARGE SCALE GENOMIC DNA]</scope>
    <source>
        <strain evidence="1 2">FACHB-838</strain>
    </source>
</reference>
<keyword evidence="2" id="KW-1185">Reference proteome</keyword>
<name>A0ABR8E4L4_9NOSO</name>